<comment type="caution">
    <text evidence="4">The sequence shown here is derived from an EMBL/GenBank/DDBJ whole genome shotgun (WGS) entry which is preliminary data.</text>
</comment>
<dbReference type="STRING" id="1805029.AUK42_05600"/>
<dbReference type="GO" id="GO:0003729">
    <property type="term" value="F:mRNA binding"/>
    <property type="evidence" value="ECO:0007669"/>
    <property type="project" value="TreeGrafter"/>
</dbReference>
<dbReference type="InterPro" id="IPR012677">
    <property type="entry name" value="Nucleotide-bd_a/b_plait_sf"/>
</dbReference>
<dbReference type="EMBL" id="MNYY01000107">
    <property type="protein sequence ID" value="OIP69183.1"/>
    <property type="molecule type" value="Genomic_DNA"/>
</dbReference>
<dbReference type="Proteomes" id="UP000231493">
    <property type="component" value="Unassembled WGS sequence"/>
</dbReference>
<dbReference type="Proteomes" id="UP000230646">
    <property type="component" value="Unassembled WGS sequence"/>
</dbReference>
<reference evidence="9 10" key="3">
    <citation type="submission" date="2017-09" db="EMBL/GenBank/DDBJ databases">
        <title>Depth-based differentiation of microbial function through sediment-hosted aquifers and enrichment of novel symbionts in the deep terrestrial subsurface.</title>
        <authorList>
            <person name="Probst A.J."/>
            <person name="Ladd B."/>
            <person name="Jarett J.K."/>
            <person name="Geller-Mcgrath D.E."/>
            <person name="Sieber C.M."/>
            <person name="Emerson J.B."/>
            <person name="Anantharaman K."/>
            <person name="Thomas B.C."/>
            <person name="Malmstrom R."/>
            <person name="Stieglmeier M."/>
            <person name="Klingl A."/>
            <person name="Woyke T."/>
            <person name="Ryan C.M."/>
            <person name="Banfield J.F."/>
        </authorList>
    </citation>
    <scope>NUCLEOTIDE SEQUENCE [LARGE SCALE GENOMIC DNA]</scope>
    <source>
        <strain evidence="6">CG_4_10_14_3_um_filter_34_13</strain>
        <strain evidence="7">CG_4_9_14_3_um_filter_33_16</strain>
    </source>
</reference>
<dbReference type="Pfam" id="PF00076">
    <property type="entry name" value="RRM_1"/>
    <property type="match status" value="1"/>
</dbReference>
<dbReference type="RefSeq" id="WP_406607707.1">
    <property type="nucleotide sequence ID" value="NZ_PFKO01000232.1"/>
</dbReference>
<reference evidence="4 8" key="1">
    <citation type="journal article" date="2016" name="Environ. Microbiol.">
        <title>Genomic resolution of a cold subsurface aquifer community provides metabolic insights for novel microbes adapted to high CO concentrations.</title>
        <authorList>
            <person name="Probst A.J."/>
            <person name="Castelle C.J."/>
            <person name="Singh A."/>
            <person name="Brown C.T."/>
            <person name="Anantharaman K."/>
            <person name="Sharon I."/>
            <person name="Hug L.A."/>
            <person name="Burstein D."/>
            <person name="Emerson J.B."/>
            <person name="Thomas B.C."/>
            <person name="Banfield J.F."/>
        </authorList>
    </citation>
    <scope>NUCLEOTIDE SEQUENCE [LARGE SCALE GENOMIC DNA]</scope>
    <source>
        <strain evidence="4">CG2_30_33_13</strain>
    </source>
</reference>
<dbReference type="AlphaFoldDB" id="A0A1J5GKN7"/>
<reference evidence="5" key="2">
    <citation type="submission" date="2017-09" db="EMBL/GenBank/DDBJ databases">
        <title>Depth-based differentiation of microbial function through sediment-hosted aquifers and enrichment of novel symbionts in the deep terrestrial subsurface.</title>
        <authorList>
            <person name="Probst A.J."/>
            <person name="Ladd B."/>
            <person name="Jarett J.K."/>
            <person name="Geller-Mcgrath D.E."/>
            <person name="Sieber C.M.K."/>
            <person name="Emerson J.B."/>
            <person name="Anantharaman K."/>
            <person name="Thomas B.C."/>
            <person name="Malmstrom R."/>
            <person name="Stieglmeier M."/>
            <person name="Klingl A."/>
            <person name="Woyke T."/>
            <person name="Ryan C.M."/>
            <person name="Banfield J.F."/>
        </authorList>
    </citation>
    <scope>NUCLEOTIDE SEQUENCE</scope>
    <source>
        <strain evidence="5">CG_4_8_14_3_um_filter_34_18</strain>
    </source>
</reference>
<dbReference type="Proteomes" id="UP000182763">
    <property type="component" value="Unassembled WGS sequence"/>
</dbReference>
<accession>A0A2M8CEZ9</accession>
<evidence type="ECO:0000313" key="7">
    <source>
        <dbReference type="EMBL" id="PJB57576.1"/>
    </source>
</evidence>
<dbReference type="PANTHER" id="PTHR48025">
    <property type="entry name" value="OS02G0815200 PROTEIN"/>
    <property type="match status" value="1"/>
</dbReference>
<dbReference type="PROSITE" id="PS50102">
    <property type="entry name" value="RRM"/>
    <property type="match status" value="1"/>
</dbReference>
<dbReference type="EMBL" id="PFIP01000131">
    <property type="protein sequence ID" value="PIX33740.1"/>
    <property type="molecule type" value="Genomic_DNA"/>
</dbReference>
<dbReference type="EMBL" id="PFKO01000232">
    <property type="protein sequence ID" value="PIY32332.1"/>
    <property type="molecule type" value="Genomic_DNA"/>
</dbReference>
<accession>A0A1J5GKN7</accession>
<evidence type="ECO:0000313" key="8">
    <source>
        <dbReference type="Proteomes" id="UP000182763"/>
    </source>
</evidence>
<dbReference type="InterPro" id="IPR050502">
    <property type="entry name" value="Euk_RNA-bind_prot"/>
</dbReference>
<evidence type="ECO:0000313" key="10">
    <source>
        <dbReference type="Proteomes" id="UP000230646"/>
    </source>
</evidence>
<dbReference type="Proteomes" id="UP000228560">
    <property type="component" value="Unassembled WGS sequence"/>
</dbReference>
<dbReference type="SMART" id="SM00360">
    <property type="entry name" value="RRM"/>
    <property type="match status" value="1"/>
</dbReference>
<dbReference type="InterPro" id="IPR035979">
    <property type="entry name" value="RBD_domain_sf"/>
</dbReference>
<keyword evidence="1" id="KW-0694">RNA-binding</keyword>
<evidence type="ECO:0000313" key="6">
    <source>
        <dbReference type="EMBL" id="PIY32332.1"/>
    </source>
</evidence>
<evidence type="ECO:0000256" key="2">
    <source>
        <dbReference type="SAM" id="MobiDB-lite"/>
    </source>
</evidence>
<dbReference type="Gene3D" id="3.30.70.330">
    <property type="match status" value="1"/>
</dbReference>
<feature type="region of interest" description="Disordered" evidence="2">
    <location>
        <begin position="52"/>
        <end position="90"/>
    </location>
</feature>
<evidence type="ECO:0000313" key="9">
    <source>
        <dbReference type="Proteomes" id="UP000228560"/>
    </source>
</evidence>
<dbReference type="EMBL" id="PFTV01000048">
    <property type="protein sequence ID" value="PJB57576.1"/>
    <property type="molecule type" value="Genomic_DNA"/>
</dbReference>
<gene>
    <name evidence="4" type="ORF">AUK42_05600</name>
    <name evidence="7" type="ORF">CO097_02095</name>
    <name evidence="6" type="ORF">COZ07_06075</name>
    <name evidence="5" type="ORF">COZ58_06585</name>
</gene>
<protein>
    <submittedName>
        <fullName evidence="4">RNA-binding protein</fullName>
    </submittedName>
</protein>
<sequence>MQGSKLYVGNLNYSVTKQKLEELFGNHGTVKSVNIIEGKGFGFVEMSSSEEAEKAREALNDTDFEGRPLKIDEARPQKPRRDFNDSRKRY</sequence>
<dbReference type="SUPFAM" id="SSF54928">
    <property type="entry name" value="RNA-binding domain, RBD"/>
    <property type="match status" value="1"/>
</dbReference>
<accession>A0A2M7K6H8</accession>
<evidence type="ECO:0000259" key="3">
    <source>
        <dbReference type="PROSITE" id="PS50102"/>
    </source>
</evidence>
<evidence type="ECO:0000313" key="5">
    <source>
        <dbReference type="EMBL" id="PIX33740.1"/>
    </source>
</evidence>
<dbReference type="InterPro" id="IPR000504">
    <property type="entry name" value="RRM_dom"/>
</dbReference>
<organism evidence="4 8">
    <name type="scientific">Candidatus Infernicultor aquiphilus</name>
    <dbReference type="NCBI Taxonomy" id="1805029"/>
    <lineage>
        <taxon>Bacteria</taxon>
        <taxon>Pseudomonadati</taxon>
        <taxon>Atribacterota</taxon>
        <taxon>Candidatus Phoenicimicrobiia</taxon>
        <taxon>Candidatus Pheonicimicrobiales</taxon>
        <taxon>Candidatus Phoenicimicrobiaceae</taxon>
        <taxon>Candidatus Infernicultor</taxon>
    </lineage>
</organism>
<feature type="domain" description="RRM" evidence="3">
    <location>
        <begin position="4"/>
        <end position="76"/>
    </location>
</feature>
<dbReference type="PANTHER" id="PTHR48025:SF1">
    <property type="entry name" value="RRM DOMAIN-CONTAINING PROTEIN"/>
    <property type="match status" value="1"/>
</dbReference>
<proteinExistence type="predicted"/>
<evidence type="ECO:0000313" key="4">
    <source>
        <dbReference type="EMBL" id="OIP69183.1"/>
    </source>
</evidence>
<name>A0A1J5GKN7_9BACT</name>
<evidence type="ECO:0000256" key="1">
    <source>
        <dbReference type="ARBA" id="ARBA00022884"/>
    </source>
</evidence>
<accession>A0A2M7PPR2</accession>